<organism evidence="3 4">
    <name type="scientific">Allacma fusca</name>
    <dbReference type="NCBI Taxonomy" id="39272"/>
    <lineage>
        <taxon>Eukaryota</taxon>
        <taxon>Metazoa</taxon>
        <taxon>Ecdysozoa</taxon>
        <taxon>Arthropoda</taxon>
        <taxon>Hexapoda</taxon>
        <taxon>Collembola</taxon>
        <taxon>Symphypleona</taxon>
        <taxon>Sminthuridae</taxon>
        <taxon>Allacma</taxon>
    </lineage>
</organism>
<dbReference type="PROSITE" id="PS51257">
    <property type="entry name" value="PROKAR_LIPOPROTEIN"/>
    <property type="match status" value="1"/>
</dbReference>
<proteinExistence type="predicted"/>
<feature type="chain" id="PRO_5035225744" description="C2 domain-containing protein" evidence="1">
    <location>
        <begin position="20"/>
        <end position="191"/>
    </location>
</feature>
<dbReference type="AlphaFoldDB" id="A0A8J2IYN1"/>
<protein>
    <recommendedName>
        <fullName evidence="2">C2 domain-containing protein</fullName>
    </recommendedName>
</protein>
<dbReference type="Proteomes" id="UP000708208">
    <property type="component" value="Unassembled WGS sequence"/>
</dbReference>
<feature type="signal peptide" evidence="1">
    <location>
        <begin position="1"/>
        <end position="19"/>
    </location>
</feature>
<evidence type="ECO:0000313" key="3">
    <source>
        <dbReference type="EMBL" id="CAG7641890.1"/>
    </source>
</evidence>
<dbReference type="SMART" id="SM00239">
    <property type="entry name" value="C2"/>
    <property type="match status" value="1"/>
</dbReference>
<dbReference type="Pfam" id="PF00168">
    <property type="entry name" value="C2"/>
    <property type="match status" value="1"/>
</dbReference>
<dbReference type="InterPro" id="IPR000008">
    <property type="entry name" value="C2_dom"/>
</dbReference>
<gene>
    <name evidence="3" type="ORF">AFUS01_LOCUS430</name>
</gene>
<feature type="domain" description="C2" evidence="2">
    <location>
        <begin position="6"/>
        <end position="143"/>
    </location>
</feature>
<comment type="caution">
    <text evidence="3">The sequence shown here is derived from an EMBL/GenBank/DDBJ whole genome shotgun (WGS) entry which is preliminary data.</text>
</comment>
<accession>A0A8J2IYN1</accession>
<sequence length="191" mass="22374">MKILLFLLGVTITACFVESYVTPYKIEFLLSASKLPAKNPYKNNKTIQPYARVWHSYSRRSRRFEPLGFAEVGRTQFLTNNTDPAWGELFQITLNTTNFRYYDQQKIRVEVYDHDPKKSDDFIGTVEFLLDDLIHSFGIQLKLFLDHNYLTTPSMIIVKGREYGLEDAYVDPRFFHPTETIVFPTLRNKGK</sequence>
<evidence type="ECO:0000259" key="2">
    <source>
        <dbReference type="PROSITE" id="PS50004"/>
    </source>
</evidence>
<evidence type="ECO:0000256" key="1">
    <source>
        <dbReference type="SAM" id="SignalP"/>
    </source>
</evidence>
<keyword evidence="1" id="KW-0732">Signal</keyword>
<name>A0A8J2IYN1_9HEXA</name>
<dbReference type="EMBL" id="CAJVCH010001910">
    <property type="protein sequence ID" value="CAG7641890.1"/>
    <property type="molecule type" value="Genomic_DNA"/>
</dbReference>
<dbReference type="PROSITE" id="PS50004">
    <property type="entry name" value="C2"/>
    <property type="match status" value="1"/>
</dbReference>
<evidence type="ECO:0000313" key="4">
    <source>
        <dbReference type="Proteomes" id="UP000708208"/>
    </source>
</evidence>
<reference evidence="3" key="1">
    <citation type="submission" date="2021-06" db="EMBL/GenBank/DDBJ databases">
        <authorList>
            <person name="Hodson N. C."/>
            <person name="Mongue J. A."/>
            <person name="Jaron S. K."/>
        </authorList>
    </citation>
    <scope>NUCLEOTIDE SEQUENCE</scope>
</reference>
<keyword evidence="4" id="KW-1185">Reference proteome</keyword>